<dbReference type="Gene3D" id="1.25.40.20">
    <property type="entry name" value="Ankyrin repeat-containing domain"/>
    <property type="match status" value="2"/>
</dbReference>
<dbReference type="Proteomes" id="UP000243579">
    <property type="component" value="Unassembled WGS sequence"/>
</dbReference>
<dbReference type="PROSITE" id="PS50088">
    <property type="entry name" value="ANK_REPEAT"/>
    <property type="match status" value="4"/>
</dbReference>
<dbReference type="PROSITE" id="PS50297">
    <property type="entry name" value="ANK_REP_REGION"/>
    <property type="match status" value="3"/>
</dbReference>
<reference evidence="6 7" key="1">
    <citation type="journal article" date="2014" name="Genome Biol. Evol.">
        <title>The secreted proteins of Achlya hypogyna and Thraustotheca clavata identify the ancestral oomycete secretome and reveal gene acquisitions by horizontal gene transfer.</title>
        <authorList>
            <person name="Misner I."/>
            <person name="Blouin N."/>
            <person name="Leonard G."/>
            <person name="Richards T.A."/>
            <person name="Lane C.E."/>
        </authorList>
    </citation>
    <scope>NUCLEOTIDE SEQUENCE [LARGE SCALE GENOMIC DNA]</scope>
    <source>
        <strain evidence="6 7">ATCC 48635</strain>
    </source>
</reference>
<dbReference type="PANTHER" id="PTHR24198:SF165">
    <property type="entry name" value="ANKYRIN REPEAT-CONTAINING PROTEIN-RELATED"/>
    <property type="match status" value="1"/>
</dbReference>
<protein>
    <submittedName>
        <fullName evidence="6">Uncharacterized protein</fullName>
    </submittedName>
</protein>
<feature type="region of interest" description="Disordered" evidence="4">
    <location>
        <begin position="253"/>
        <end position="272"/>
    </location>
</feature>
<keyword evidence="5" id="KW-0472">Membrane</keyword>
<keyword evidence="5" id="KW-1133">Transmembrane helix</keyword>
<evidence type="ECO:0000256" key="4">
    <source>
        <dbReference type="SAM" id="MobiDB-lite"/>
    </source>
</evidence>
<dbReference type="SMART" id="SM00248">
    <property type="entry name" value="ANK"/>
    <property type="match status" value="5"/>
</dbReference>
<dbReference type="PRINTS" id="PR01415">
    <property type="entry name" value="ANKYRIN"/>
</dbReference>
<dbReference type="AlphaFoldDB" id="A0A1V9Z0S7"/>
<dbReference type="EMBL" id="JNBR01000513">
    <property type="protein sequence ID" value="OQR91649.1"/>
    <property type="molecule type" value="Genomic_DNA"/>
</dbReference>
<feature type="transmembrane region" description="Helical" evidence="5">
    <location>
        <begin position="332"/>
        <end position="352"/>
    </location>
</feature>
<comment type="caution">
    <text evidence="6">The sequence shown here is derived from an EMBL/GenBank/DDBJ whole genome shotgun (WGS) entry which is preliminary data.</text>
</comment>
<evidence type="ECO:0000313" key="6">
    <source>
        <dbReference type="EMBL" id="OQR91649.1"/>
    </source>
</evidence>
<dbReference type="Pfam" id="PF12796">
    <property type="entry name" value="Ank_2"/>
    <property type="match status" value="1"/>
</dbReference>
<proteinExistence type="predicted"/>
<dbReference type="InterPro" id="IPR002110">
    <property type="entry name" value="Ankyrin_rpt"/>
</dbReference>
<feature type="repeat" description="ANK" evidence="3">
    <location>
        <begin position="99"/>
        <end position="131"/>
    </location>
</feature>
<organism evidence="6 7">
    <name type="scientific">Achlya hypogyna</name>
    <name type="common">Oomycete</name>
    <name type="synonym">Protoachlya hypogyna</name>
    <dbReference type="NCBI Taxonomy" id="1202772"/>
    <lineage>
        <taxon>Eukaryota</taxon>
        <taxon>Sar</taxon>
        <taxon>Stramenopiles</taxon>
        <taxon>Oomycota</taxon>
        <taxon>Saprolegniomycetes</taxon>
        <taxon>Saprolegniales</taxon>
        <taxon>Achlyaceae</taxon>
        <taxon>Achlya</taxon>
    </lineage>
</organism>
<keyword evidence="2 3" id="KW-0040">ANK repeat</keyword>
<accession>A0A1V9Z0S7</accession>
<keyword evidence="1" id="KW-0677">Repeat</keyword>
<dbReference type="Pfam" id="PF00023">
    <property type="entry name" value="Ank"/>
    <property type="match status" value="2"/>
</dbReference>
<evidence type="ECO:0000256" key="2">
    <source>
        <dbReference type="ARBA" id="ARBA00023043"/>
    </source>
</evidence>
<gene>
    <name evidence="6" type="ORF">ACHHYP_04506</name>
</gene>
<evidence type="ECO:0000256" key="1">
    <source>
        <dbReference type="ARBA" id="ARBA00022737"/>
    </source>
</evidence>
<evidence type="ECO:0000313" key="7">
    <source>
        <dbReference type="Proteomes" id="UP000243579"/>
    </source>
</evidence>
<evidence type="ECO:0000256" key="5">
    <source>
        <dbReference type="SAM" id="Phobius"/>
    </source>
</evidence>
<keyword evidence="5" id="KW-0812">Transmembrane</keyword>
<evidence type="ECO:0000256" key="3">
    <source>
        <dbReference type="PROSITE-ProRule" id="PRU00023"/>
    </source>
</evidence>
<dbReference type="STRING" id="1202772.A0A1V9Z0S7"/>
<dbReference type="OrthoDB" id="159935at2759"/>
<dbReference type="PANTHER" id="PTHR24198">
    <property type="entry name" value="ANKYRIN REPEAT AND PROTEIN KINASE DOMAIN-CONTAINING PROTEIN"/>
    <property type="match status" value="1"/>
</dbReference>
<dbReference type="SUPFAM" id="SSF48403">
    <property type="entry name" value="Ankyrin repeat"/>
    <property type="match status" value="1"/>
</dbReference>
<feature type="repeat" description="ANK" evidence="3">
    <location>
        <begin position="166"/>
        <end position="201"/>
    </location>
</feature>
<sequence>MAQFLKAAGNGDIDKVEKLLDNIHFQNKKGESALHVAIAEAQLEMVEFLVNHRANVNLQDKKAGFTPIMLALAQQPSNYLDMLEIMMKVQPDLLIKDVSGQTALHLAAQYGNTAAVEILLKAKVNLDVPDAKTKMTPLIAAAGRGYFEIVQLLAQKGHSINAIDGNGNTALHWACMGQSQDAPQIVALLCQRGAKAIPNHDGNLPLHAEAAHCDPKKPWPSAIGAFLSENFPSSVTAINQRGLTPEEVYARGDADNEEPPVAPKKGKKKAAPVIDEDAEQKELLAKAQIARAAAIARTKKRWTRQVEEEPEEPDVAPEEQTQVAIENTTSSMTMAIIVAIIIGFFGVLYAVLDNMATK</sequence>
<dbReference type="InterPro" id="IPR036770">
    <property type="entry name" value="Ankyrin_rpt-contain_sf"/>
</dbReference>
<feature type="repeat" description="ANK" evidence="3">
    <location>
        <begin position="29"/>
        <end position="61"/>
    </location>
</feature>
<name>A0A1V9Z0S7_ACHHY</name>
<keyword evidence="7" id="KW-1185">Reference proteome</keyword>
<feature type="repeat" description="ANK" evidence="3">
    <location>
        <begin position="133"/>
        <end position="165"/>
    </location>
</feature>